<protein>
    <recommendedName>
        <fullName evidence="3">Viral A-type inclusion protein</fullName>
    </recommendedName>
</protein>
<organism evidence="1 2">
    <name type="scientific">Arsenicibacter rosenii</name>
    <dbReference type="NCBI Taxonomy" id="1750698"/>
    <lineage>
        <taxon>Bacteria</taxon>
        <taxon>Pseudomonadati</taxon>
        <taxon>Bacteroidota</taxon>
        <taxon>Cytophagia</taxon>
        <taxon>Cytophagales</taxon>
        <taxon>Spirosomataceae</taxon>
        <taxon>Arsenicibacter</taxon>
    </lineage>
</organism>
<accession>A0A1S2VK16</accession>
<reference evidence="1 2" key="1">
    <citation type="submission" date="2016-10" db="EMBL/GenBank/DDBJ databases">
        <title>Arsenicibacter rosenii gen. nov., sp. nov., an efficient arsenic-methylating bacterium isolated from an arsenic-contaminated paddy soil.</title>
        <authorList>
            <person name="Huang K."/>
        </authorList>
    </citation>
    <scope>NUCLEOTIDE SEQUENCE [LARGE SCALE GENOMIC DNA]</scope>
    <source>
        <strain evidence="1 2">SM-1</strain>
    </source>
</reference>
<evidence type="ECO:0008006" key="3">
    <source>
        <dbReference type="Google" id="ProtNLM"/>
    </source>
</evidence>
<gene>
    <name evidence="1" type="ORF">BLX24_12765</name>
</gene>
<name>A0A1S2VK16_9BACT</name>
<proteinExistence type="predicted"/>
<evidence type="ECO:0000313" key="1">
    <source>
        <dbReference type="EMBL" id="OIN59073.1"/>
    </source>
</evidence>
<dbReference type="EMBL" id="MORL01000005">
    <property type="protein sequence ID" value="OIN59073.1"/>
    <property type="molecule type" value="Genomic_DNA"/>
</dbReference>
<sequence>MLLAFTACQSKTEQHEHHHGGAAKVVAEIDSVGQLEQEILAIHDSIMPQMSELMRLKKTVSAKIEATKDEAVKKGGLAVSGELEQADQAMMSWMNQYNGDTLKKLQPAQAMAYLRDQHGKVTEMRRTMHTSIDHAKAYVQP</sequence>
<evidence type="ECO:0000313" key="2">
    <source>
        <dbReference type="Proteomes" id="UP000181790"/>
    </source>
</evidence>
<dbReference type="Proteomes" id="UP000181790">
    <property type="component" value="Unassembled WGS sequence"/>
</dbReference>
<comment type="caution">
    <text evidence="1">The sequence shown here is derived from an EMBL/GenBank/DDBJ whole genome shotgun (WGS) entry which is preliminary data.</text>
</comment>
<dbReference type="AlphaFoldDB" id="A0A1S2VK16"/>
<keyword evidence="2" id="KW-1185">Reference proteome</keyword>